<evidence type="ECO:0000256" key="3">
    <source>
        <dbReference type="ARBA" id="ARBA00007931"/>
    </source>
</evidence>
<feature type="transmembrane region" description="Helical" evidence="12">
    <location>
        <begin position="140"/>
        <end position="160"/>
    </location>
</feature>
<evidence type="ECO:0000256" key="9">
    <source>
        <dbReference type="ARBA" id="ARBA00022989"/>
    </source>
</evidence>
<dbReference type="InterPro" id="IPR008915">
    <property type="entry name" value="Peptidase_M50"/>
</dbReference>
<proteinExistence type="inferred from homology"/>
<feature type="domain" description="Peptidase M50" evidence="13">
    <location>
        <begin position="138"/>
        <end position="179"/>
    </location>
</feature>
<evidence type="ECO:0000256" key="12">
    <source>
        <dbReference type="SAM" id="Phobius"/>
    </source>
</evidence>
<feature type="transmembrane region" description="Helical" evidence="12">
    <location>
        <begin position="181"/>
        <end position="204"/>
    </location>
</feature>
<feature type="transmembrane region" description="Helical" evidence="12">
    <location>
        <begin position="216"/>
        <end position="234"/>
    </location>
</feature>
<evidence type="ECO:0000313" key="14">
    <source>
        <dbReference type="EMBL" id="GAA4387924.1"/>
    </source>
</evidence>
<keyword evidence="10" id="KW-0482">Metalloprotease</keyword>
<dbReference type="PANTHER" id="PTHR39188">
    <property type="entry name" value="MEMBRANE-ASSOCIATED ZINC METALLOPROTEASE M50B"/>
    <property type="match status" value="1"/>
</dbReference>
<evidence type="ECO:0000256" key="2">
    <source>
        <dbReference type="ARBA" id="ARBA00004141"/>
    </source>
</evidence>
<evidence type="ECO:0000313" key="15">
    <source>
        <dbReference type="Proteomes" id="UP001500390"/>
    </source>
</evidence>
<keyword evidence="7" id="KW-0378">Hydrolase</keyword>
<comment type="cofactor">
    <cofactor evidence="1">
        <name>Zn(2+)</name>
        <dbReference type="ChEBI" id="CHEBI:29105"/>
    </cofactor>
</comment>
<dbReference type="PANTHER" id="PTHR39188:SF3">
    <property type="entry name" value="STAGE IV SPORULATION PROTEIN FB"/>
    <property type="match status" value="1"/>
</dbReference>
<evidence type="ECO:0000256" key="7">
    <source>
        <dbReference type="ARBA" id="ARBA00022801"/>
    </source>
</evidence>
<dbReference type="RefSeq" id="WP_159899233.1">
    <property type="nucleotide sequence ID" value="NZ_BAABFX010000009.1"/>
</dbReference>
<feature type="transmembrane region" description="Helical" evidence="12">
    <location>
        <begin position="21"/>
        <end position="39"/>
    </location>
</feature>
<sequence>MPDPQAPSGSIRLGRVAGVPVYLDRTWLILGAFIAWTGWQAGRDLGTTTGIAYAGWLVLGILTAVLGHEIAHAVAGRMLGFRVHRIVATLWGGHTSYDGTGSTPGRAAAIAVSGPLANLALAGIGWIGLLVLIGPVAQFVLWWFVAINLLLAAFNLLPGLPLDGGQVVHSLVWKVSGRRDTALLVAGWLGRLLAIAVVVFFAVLPVVQGVLDPFRLLLVAVMAWVLWSGATAALRRAPFERLLDRLDAEEVIEAVGIIRADTPVGHLIGADRRLLALDDRGRPLLLMPTASATVPDLTTLDPATPASSLLMRLPDTSLIDLAPGASVEPLLRAMALSGSGVVVVVSNGAVRGLVTAERLNAVAERHLRRRN</sequence>
<comment type="similarity">
    <text evidence="3">Belongs to the peptidase M50B family.</text>
</comment>
<evidence type="ECO:0000256" key="1">
    <source>
        <dbReference type="ARBA" id="ARBA00001947"/>
    </source>
</evidence>
<evidence type="ECO:0000256" key="6">
    <source>
        <dbReference type="ARBA" id="ARBA00022723"/>
    </source>
</evidence>
<keyword evidence="4" id="KW-0645">Protease</keyword>
<evidence type="ECO:0000256" key="5">
    <source>
        <dbReference type="ARBA" id="ARBA00022692"/>
    </source>
</evidence>
<keyword evidence="6" id="KW-0479">Metal-binding</keyword>
<keyword evidence="5 12" id="KW-0812">Transmembrane</keyword>
<comment type="subcellular location">
    <subcellularLocation>
        <location evidence="2">Membrane</location>
        <topology evidence="2">Multi-pass membrane protein</topology>
    </subcellularLocation>
</comment>
<evidence type="ECO:0000259" key="13">
    <source>
        <dbReference type="Pfam" id="PF02163"/>
    </source>
</evidence>
<evidence type="ECO:0000256" key="11">
    <source>
        <dbReference type="ARBA" id="ARBA00023136"/>
    </source>
</evidence>
<evidence type="ECO:0000256" key="10">
    <source>
        <dbReference type="ARBA" id="ARBA00023049"/>
    </source>
</evidence>
<gene>
    <name evidence="14" type="ORF">GCM10023153_02720</name>
</gene>
<protein>
    <recommendedName>
        <fullName evidence="13">Peptidase M50 domain-containing protein</fullName>
    </recommendedName>
</protein>
<keyword evidence="9 12" id="KW-1133">Transmembrane helix</keyword>
<comment type="caution">
    <text evidence="14">The sequence shown here is derived from an EMBL/GenBank/DDBJ whole genome shotgun (WGS) entry which is preliminary data.</text>
</comment>
<dbReference type="EMBL" id="BAABFX010000009">
    <property type="protein sequence ID" value="GAA4387924.1"/>
    <property type="molecule type" value="Genomic_DNA"/>
</dbReference>
<feature type="transmembrane region" description="Helical" evidence="12">
    <location>
        <begin position="116"/>
        <end position="134"/>
    </location>
</feature>
<feature type="transmembrane region" description="Helical" evidence="12">
    <location>
        <begin position="51"/>
        <end position="75"/>
    </location>
</feature>
<reference evidence="15" key="1">
    <citation type="journal article" date="2019" name="Int. J. Syst. Evol. Microbiol.">
        <title>The Global Catalogue of Microorganisms (GCM) 10K type strain sequencing project: providing services to taxonomists for standard genome sequencing and annotation.</title>
        <authorList>
            <consortium name="The Broad Institute Genomics Platform"/>
            <consortium name="The Broad Institute Genome Sequencing Center for Infectious Disease"/>
            <person name="Wu L."/>
            <person name="Ma J."/>
        </authorList>
    </citation>
    <scope>NUCLEOTIDE SEQUENCE [LARGE SCALE GENOMIC DNA]</scope>
    <source>
        <strain evidence="15">JCM 17738</strain>
    </source>
</reference>
<organism evidence="14 15">
    <name type="scientific">Ornithinibacter aureus</name>
    <dbReference type="NCBI Taxonomy" id="622664"/>
    <lineage>
        <taxon>Bacteria</taxon>
        <taxon>Bacillati</taxon>
        <taxon>Actinomycetota</taxon>
        <taxon>Actinomycetes</taxon>
        <taxon>Micrococcales</taxon>
        <taxon>Intrasporangiaceae</taxon>
        <taxon>Ornithinibacter</taxon>
    </lineage>
</organism>
<dbReference type="Pfam" id="PF02163">
    <property type="entry name" value="Peptidase_M50"/>
    <property type="match status" value="2"/>
</dbReference>
<keyword evidence="15" id="KW-1185">Reference proteome</keyword>
<evidence type="ECO:0000256" key="8">
    <source>
        <dbReference type="ARBA" id="ARBA00022833"/>
    </source>
</evidence>
<feature type="domain" description="Peptidase M50" evidence="13">
    <location>
        <begin position="57"/>
        <end position="134"/>
    </location>
</feature>
<keyword evidence="8" id="KW-0862">Zinc</keyword>
<keyword evidence="11 12" id="KW-0472">Membrane</keyword>
<evidence type="ECO:0000256" key="4">
    <source>
        <dbReference type="ARBA" id="ARBA00022670"/>
    </source>
</evidence>
<dbReference type="Proteomes" id="UP001500390">
    <property type="component" value="Unassembled WGS sequence"/>
</dbReference>
<accession>A0ABP8JB00</accession>
<name>A0ABP8JB00_9MICO</name>